<reference evidence="1" key="1">
    <citation type="journal article" date="2014" name="Front. Microbiol.">
        <title>High frequency of phylogenetically diverse reductive dehalogenase-homologous genes in deep subseafloor sedimentary metagenomes.</title>
        <authorList>
            <person name="Kawai M."/>
            <person name="Futagami T."/>
            <person name="Toyoda A."/>
            <person name="Takaki Y."/>
            <person name="Nishi S."/>
            <person name="Hori S."/>
            <person name="Arai W."/>
            <person name="Tsubouchi T."/>
            <person name="Morono Y."/>
            <person name="Uchiyama I."/>
            <person name="Ito T."/>
            <person name="Fujiyama A."/>
            <person name="Inagaki F."/>
            <person name="Takami H."/>
        </authorList>
    </citation>
    <scope>NUCLEOTIDE SEQUENCE</scope>
    <source>
        <strain evidence="1">Expedition CK06-06</strain>
    </source>
</reference>
<dbReference type="EMBL" id="BARU01000071">
    <property type="protein sequence ID" value="GAH26600.1"/>
    <property type="molecule type" value="Genomic_DNA"/>
</dbReference>
<evidence type="ECO:0000313" key="1">
    <source>
        <dbReference type="EMBL" id="GAH26600.1"/>
    </source>
</evidence>
<comment type="caution">
    <text evidence="1">The sequence shown here is derived from an EMBL/GenBank/DDBJ whole genome shotgun (WGS) entry which is preliminary data.</text>
</comment>
<gene>
    <name evidence="1" type="ORF">S03H2_00412</name>
</gene>
<accession>X1F212</accession>
<protein>
    <submittedName>
        <fullName evidence="1">Uncharacterized protein</fullName>
    </submittedName>
</protein>
<dbReference type="AlphaFoldDB" id="X1F212"/>
<organism evidence="1">
    <name type="scientific">marine sediment metagenome</name>
    <dbReference type="NCBI Taxonomy" id="412755"/>
    <lineage>
        <taxon>unclassified sequences</taxon>
        <taxon>metagenomes</taxon>
        <taxon>ecological metagenomes</taxon>
    </lineage>
</organism>
<proteinExistence type="predicted"/>
<sequence length="193" mass="20992">MAKVKAPLMSFDARGQIAKSLVYLGWKGLKTVRQYVIPANPKTDDQQQQRGYFTTAVGLWHTAGFDSGDIKAWKLLALSLKKALSGFNIFVSLIVKTLVAAVTWDSIYEVDEGTPTSSGTVITAITGSGVTCTVHYGTKITAMFNTETLASTLTALEITLTELTASTKYYFYITDDTDPKSARTGIYSFETTA</sequence>
<name>X1F212_9ZZZZ</name>